<dbReference type="Proteomes" id="UP001441944">
    <property type="component" value="Unassembled WGS sequence"/>
</dbReference>
<accession>A0ABQ0AS38</accession>
<dbReference type="RefSeq" id="WP_349376221.1">
    <property type="nucleotide sequence ID" value="NZ_BAABWU010000028.1"/>
</dbReference>
<gene>
    <name evidence="1" type="ORF">NBRC116598_41320</name>
</gene>
<evidence type="ECO:0000313" key="1">
    <source>
        <dbReference type="EMBL" id="GAA6198687.1"/>
    </source>
</evidence>
<name>A0ABQ0AS38_9RHOB</name>
<dbReference type="EMBL" id="BAABWU010000028">
    <property type="protein sequence ID" value="GAA6198687.1"/>
    <property type="molecule type" value="Genomic_DNA"/>
</dbReference>
<reference evidence="1 2" key="1">
    <citation type="submission" date="2024-04" db="EMBL/GenBank/DDBJ databases">
        <title>Draft genome sequence of Pseudophaeobacter arcticus NBRC 116598.</title>
        <authorList>
            <person name="Miyakawa T."/>
            <person name="Kusuya Y."/>
            <person name="Miura T."/>
        </authorList>
    </citation>
    <scope>NUCLEOTIDE SEQUENCE [LARGE SCALE GENOMIC DNA]</scope>
    <source>
        <strain evidence="1 2">SU-CL00105</strain>
    </source>
</reference>
<comment type="caution">
    <text evidence="1">The sequence shown here is derived from an EMBL/GenBank/DDBJ whole genome shotgun (WGS) entry which is preliminary data.</text>
</comment>
<organism evidence="1 2">
    <name type="scientific">Pseudophaeobacter arcticus</name>
    <dbReference type="NCBI Taxonomy" id="385492"/>
    <lineage>
        <taxon>Bacteria</taxon>
        <taxon>Pseudomonadati</taxon>
        <taxon>Pseudomonadota</taxon>
        <taxon>Alphaproteobacteria</taxon>
        <taxon>Rhodobacterales</taxon>
        <taxon>Paracoccaceae</taxon>
        <taxon>Pseudophaeobacter</taxon>
    </lineage>
</organism>
<proteinExistence type="predicted"/>
<evidence type="ECO:0000313" key="2">
    <source>
        <dbReference type="Proteomes" id="UP001441944"/>
    </source>
</evidence>
<keyword evidence="2" id="KW-1185">Reference proteome</keyword>
<sequence length="247" mass="27870">MKIAFADSIWSRLYGPYGNRSVDMQLRLLSEKWDSAVAKELFWEELHHQDDIYPVTFAALPWLVELSPSEGEAFQETYLFLSHVIHCACTQGGTGCDGTGPRGRYRGLSTEIEDHQHSWIPHSERLTIEDQPVLVGIEQWFSKHWEAIAKRCLNLVGSDLVISAYAIEGFASAYGGSRVAWSTQMFAGGEDIEFISRELGAYDDCDTMTVAKLFPYVQERNPDLASFMLDYPGCSFVPDDPRQSKLV</sequence>
<protein>
    <submittedName>
        <fullName evidence="1">Uncharacterized protein</fullName>
    </submittedName>
</protein>